<feature type="signal peptide" evidence="2">
    <location>
        <begin position="1"/>
        <end position="26"/>
    </location>
</feature>
<keyword evidence="4" id="KW-1185">Reference proteome</keyword>
<sequence>MFGPTRSALLSTLLLAAALVPSGALGSVQHSWMPLDKRGAVSDGSECYREYATDPQNCPIVHVAFFEDTACSKPLELVRTTPRALIKGNEQMIFDGTVAHSLKRPFGSLRVLAAVKGIGIGFAKQEESDVVVQNTAWMSSADTWAAFEDKACVTLPNLEAGHVGVWTAKFDNAFNAGGYVWNPDNIPINKEAPQCKGAAEKRVHHRRSSKTGAKVAQAAANCKPVCLEPASYGGGGVLLLYTSDNCTPDPKDPKSVQRQLFSTVQCTPLARTNFKSYKAIQPQGPTLPTIFSPTYYDLGETGYHACAKRDVDSRPFKPNECQKMAGNDMFVGVYGDDMSFPQPDPGPQDKVLLQSHGHLLLSPSPKPPKHRRR</sequence>
<organism evidence="3 4">
    <name type="scientific">Sporisorium reilianum (strain SRZ2)</name>
    <name type="common">Maize head smut fungus</name>
    <dbReference type="NCBI Taxonomy" id="999809"/>
    <lineage>
        <taxon>Eukaryota</taxon>
        <taxon>Fungi</taxon>
        <taxon>Dikarya</taxon>
        <taxon>Basidiomycota</taxon>
        <taxon>Ustilaginomycotina</taxon>
        <taxon>Ustilaginomycetes</taxon>
        <taxon>Ustilaginales</taxon>
        <taxon>Ustilaginaceae</taxon>
        <taxon>Sporisorium</taxon>
    </lineage>
</organism>
<dbReference type="Proteomes" id="UP000008867">
    <property type="component" value="Chromosome 1"/>
</dbReference>
<dbReference type="VEuPathDB" id="FungiDB:sr11385"/>
<evidence type="ECO:0000313" key="4">
    <source>
        <dbReference type="Proteomes" id="UP000008867"/>
    </source>
</evidence>
<feature type="region of interest" description="Disordered" evidence="1">
    <location>
        <begin position="336"/>
        <end position="373"/>
    </location>
</feature>
<feature type="chain" id="PRO_5003216833" evidence="2">
    <location>
        <begin position="27"/>
        <end position="373"/>
    </location>
</feature>
<dbReference type="eggNOG" id="ENOG502R350">
    <property type="taxonomic scope" value="Eukaryota"/>
</dbReference>
<dbReference type="EMBL" id="FQ311430">
    <property type="protein sequence ID" value="CBQ67434.1"/>
    <property type="molecule type" value="Genomic_DNA"/>
</dbReference>
<protein>
    <submittedName>
        <fullName evidence="3">Uncharacterized protein</fullName>
    </submittedName>
</protein>
<keyword evidence="2" id="KW-0732">Signal</keyword>
<evidence type="ECO:0000313" key="3">
    <source>
        <dbReference type="EMBL" id="CBQ67434.1"/>
    </source>
</evidence>
<dbReference type="OrthoDB" id="2543700at2759"/>
<proteinExistence type="predicted"/>
<feature type="compositionally biased region" description="Low complexity" evidence="1">
    <location>
        <begin position="350"/>
        <end position="363"/>
    </location>
</feature>
<accession>E6ZLW8</accession>
<evidence type="ECO:0000256" key="1">
    <source>
        <dbReference type="SAM" id="MobiDB-lite"/>
    </source>
</evidence>
<name>E6ZLW8_SPORE</name>
<gene>
    <name evidence="3" type="ORF">sr11385</name>
</gene>
<dbReference type="AlphaFoldDB" id="E6ZLW8"/>
<dbReference type="HOGENOM" id="CLU_781175_0_0_1"/>
<evidence type="ECO:0000256" key="2">
    <source>
        <dbReference type="SAM" id="SignalP"/>
    </source>
</evidence>
<reference evidence="3 4" key="1">
    <citation type="journal article" date="2010" name="Science">
        <title>Pathogenicity determinants in smut fungi revealed by genome comparison.</title>
        <authorList>
            <person name="Schirawski J."/>
            <person name="Mannhaupt G."/>
            <person name="Muench K."/>
            <person name="Brefort T."/>
            <person name="Schipper K."/>
            <person name="Doehlemann G."/>
            <person name="Di Stasio M."/>
            <person name="Roessel N."/>
            <person name="Mendoza-Mendoza A."/>
            <person name="Pester D."/>
            <person name="Mueller O."/>
            <person name="Winterberg B."/>
            <person name="Meyer E."/>
            <person name="Ghareeb H."/>
            <person name="Wollenberg T."/>
            <person name="Muensterkoetter M."/>
            <person name="Wong P."/>
            <person name="Walter M."/>
            <person name="Stukenbrock E."/>
            <person name="Gueldener U."/>
            <person name="Kahmann R."/>
        </authorList>
    </citation>
    <scope>NUCLEOTIDE SEQUENCE [LARGE SCALE GENOMIC DNA]</scope>
    <source>
        <strain evidence="4">SRZ2</strain>
    </source>
</reference>